<evidence type="ECO:0000313" key="3">
    <source>
        <dbReference type="Proteomes" id="UP001243989"/>
    </source>
</evidence>
<evidence type="ECO:0000313" key="2">
    <source>
        <dbReference type="EMBL" id="KAK1654923.1"/>
    </source>
</evidence>
<keyword evidence="3" id="KW-1185">Reference proteome</keyword>
<feature type="compositionally biased region" description="Acidic residues" evidence="1">
    <location>
        <begin position="347"/>
        <end position="363"/>
    </location>
</feature>
<accession>A0AAJ0A2U3</accession>
<dbReference type="RefSeq" id="XP_060450967.1">
    <property type="nucleotide sequence ID" value="XM_060587338.1"/>
</dbReference>
<proteinExistence type="predicted"/>
<reference evidence="2" key="1">
    <citation type="submission" date="2021-06" db="EMBL/GenBank/DDBJ databases">
        <title>Comparative genomics, transcriptomics and evolutionary studies reveal genomic signatures of adaptation to plant cell wall in hemibiotrophic fungi.</title>
        <authorList>
            <consortium name="DOE Joint Genome Institute"/>
            <person name="Baroncelli R."/>
            <person name="Diaz J.F."/>
            <person name="Benocci T."/>
            <person name="Peng M."/>
            <person name="Battaglia E."/>
            <person name="Haridas S."/>
            <person name="Andreopoulos W."/>
            <person name="Labutti K."/>
            <person name="Pangilinan J."/>
            <person name="Floch G.L."/>
            <person name="Makela M.R."/>
            <person name="Henrissat B."/>
            <person name="Grigoriev I.V."/>
            <person name="Crouch J.A."/>
            <person name="De Vries R.P."/>
            <person name="Sukno S.A."/>
            <person name="Thon M.R."/>
        </authorList>
    </citation>
    <scope>NUCLEOTIDE SEQUENCE</scope>
    <source>
        <strain evidence="2">CBS 102054</strain>
    </source>
</reference>
<gene>
    <name evidence="2" type="ORF">BDP81DRAFT_389933</name>
</gene>
<dbReference type="EMBL" id="JAHMHQ010000002">
    <property type="protein sequence ID" value="KAK1654923.1"/>
    <property type="molecule type" value="Genomic_DNA"/>
</dbReference>
<feature type="compositionally biased region" description="Acidic residues" evidence="1">
    <location>
        <begin position="232"/>
        <end position="241"/>
    </location>
</feature>
<feature type="compositionally biased region" description="Low complexity" evidence="1">
    <location>
        <begin position="242"/>
        <end position="252"/>
    </location>
</feature>
<name>A0AAJ0A2U3_9PEZI</name>
<feature type="compositionally biased region" description="Basic and acidic residues" evidence="1">
    <location>
        <begin position="266"/>
        <end position="288"/>
    </location>
</feature>
<feature type="region of interest" description="Disordered" evidence="1">
    <location>
        <begin position="266"/>
        <end position="290"/>
    </location>
</feature>
<dbReference type="GeneID" id="85472200"/>
<dbReference type="AlphaFoldDB" id="A0AAJ0A2U3"/>
<protein>
    <submittedName>
        <fullName evidence="2">Uncharacterized protein</fullName>
    </submittedName>
</protein>
<feature type="region of interest" description="Disordered" evidence="1">
    <location>
        <begin position="162"/>
        <end position="253"/>
    </location>
</feature>
<dbReference type="Proteomes" id="UP001243989">
    <property type="component" value="Unassembled WGS sequence"/>
</dbReference>
<feature type="region of interest" description="Disordered" evidence="1">
    <location>
        <begin position="307"/>
        <end position="406"/>
    </location>
</feature>
<organism evidence="2 3">
    <name type="scientific">Colletotrichum phormii</name>
    <dbReference type="NCBI Taxonomy" id="359342"/>
    <lineage>
        <taxon>Eukaryota</taxon>
        <taxon>Fungi</taxon>
        <taxon>Dikarya</taxon>
        <taxon>Ascomycota</taxon>
        <taxon>Pezizomycotina</taxon>
        <taxon>Sordariomycetes</taxon>
        <taxon>Hypocreomycetidae</taxon>
        <taxon>Glomerellales</taxon>
        <taxon>Glomerellaceae</taxon>
        <taxon>Colletotrichum</taxon>
        <taxon>Colletotrichum acutatum species complex</taxon>
    </lineage>
</organism>
<comment type="caution">
    <text evidence="2">The sequence shown here is derived from an EMBL/GenBank/DDBJ whole genome shotgun (WGS) entry which is preliminary data.</text>
</comment>
<evidence type="ECO:0000256" key="1">
    <source>
        <dbReference type="SAM" id="MobiDB-lite"/>
    </source>
</evidence>
<sequence>MSAPRRIAYEVFATPIDLPRRIAQPFPHDYQRGQREAQAQEKVDNNEKIVGETARMAETLTKGASQTQCVFSDEDVIPGTSIAGVSGRLGDAKLVSMQRMVMDSVPKGSQVKIIFIISKENGNNGQAGAANNAVAAEAGPADNDRIVQGDNAVQDRIRVQIRQHGRGQAGGIQADENDEEDDISPRPRKRRRLGTPFPRASRRAMAPMHVSPGDVKAEEDEDEDNSVKNEGENLEERDEENGGPPQQQGIPGFALLSPAEMLATARRERLMHGDEQIKDEPKKEVKEENDAEALFFSTPDEVIDRFSRSHPSLQAMDRETRSLYGLPSSFPSPARPAHASQQNNASDNDDGDDDNNNNNEEESFQTRYAGISFDEFLAGHAGPFSSEDPYPRLRSLNDGTNYPGYH</sequence>